<comment type="caution">
    <text evidence="4">The sequence shown here is derived from an EMBL/GenBank/DDBJ whole genome shotgun (WGS) entry which is preliminary data.</text>
</comment>
<dbReference type="InterPro" id="IPR002110">
    <property type="entry name" value="Ankyrin_rpt"/>
</dbReference>
<dbReference type="Gene3D" id="1.25.40.20">
    <property type="entry name" value="Ankyrin repeat-containing domain"/>
    <property type="match status" value="2"/>
</dbReference>
<evidence type="ECO:0000256" key="1">
    <source>
        <dbReference type="ARBA" id="ARBA00022737"/>
    </source>
</evidence>
<evidence type="ECO:0008006" key="5">
    <source>
        <dbReference type="Google" id="ProtNLM"/>
    </source>
</evidence>
<evidence type="ECO:0000256" key="3">
    <source>
        <dbReference type="PROSITE-ProRule" id="PRU00023"/>
    </source>
</evidence>
<sequence length="239" mass="24986">MGGGALVLDADNPLAVVVVAAIRSGDVARLRELLAERPGLATARIGDRTLLHVVTDWPGNYPGGPATVAALVEAGADVDARFTGSHAETPLHWAASCDDVAVLDALLDAGADIDAPGAVIAGGTPLDDATAFAQWRAARRLVERGAHMTLWHAATLGRLDLLHAAFDGPVQPEPAEVGDLFWGACHGGQLEAARFLLDRGADLDRIPRWENLTPLDAAIRGGDAEVVAWLRERGAARVS</sequence>
<dbReference type="PANTHER" id="PTHR24123:SF33">
    <property type="entry name" value="PROTEIN HOS4"/>
    <property type="match status" value="1"/>
</dbReference>
<dbReference type="SMART" id="SM00248">
    <property type="entry name" value="ANK"/>
    <property type="match status" value="5"/>
</dbReference>
<evidence type="ECO:0000313" key="4">
    <source>
        <dbReference type="EMBL" id="GID42750.1"/>
    </source>
</evidence>
<name>A0ABQ3W8Y3_9ACTN</name>
<organism evidence="4">
    <name type="scientific">Actinoplanes campanulatus</name>
    <dbReference type="NCBI Taxonomy" id="113559"/>
    <lineage>
        <taxon>Bacteria</taxon>
        <taxon>Bacillati</taxon>
        <taxon>Actinomycetota</taxon>
        <taxon>Actinomycetes</taxon>
        <taxon>Micromonosporales</taxon>
        <taxon>Micromonosporaceae</taxon>
        <taxon>Actinoplanes</taxon>
    </lineage>
</organism>
<dbReference type="Pfam" id="PF13637">
    <property type="entry name" value="Ank_4"/>
    <property type="match status" value="1"/>
</dbReference>
<dbReference type="SUPFAM" id="SSF48403">
    <property type="entry name" value="Ankyrin repeat"/>
    <property type="match status" value="1"/>
</dbReference>
<dbReference type="InterPro" id="IPR051165">
    <property type="entry name" value="Multifunctional_ANK_Repeat"/>
</dbReference>
<dbReference type="InterPro" id="IPR036770">
    <property type="entry name" value="Ankyrin_rpt-contain_sf"/>
</dbReference>
<dbReference type="PROSITE" id="PS50088">
    <property type="entry name" value="ANK_REPEAT"/>
    <property type="match status" value="1"/>
</dbReference>
<reference evidence="4" key="1">
    <citation type="submission" date="2021-01" db="EMBL/GenBank/DDBJ databases">
        <title>Whole genome shotgun sequence of Actinoplanes capillaceus NBRC 16408.</title>
        <authorList>
            <person name="Komaki H."/>
            <person name="Tamura T."/>
        </authorList>
    </citation>
    <scope>NUCLEOTIDE SEQUENCE [LARGE SCALE GENOMIC DNA]</scope>
    <source>
        <strain evidence="4">NBRC 16408</strain>
    </source>
</reference>
<keyword evidence="1" id="KW-0677">Repeat</keyword>
<feature type="repeat" description="ANK" evidence="3">
    <location>
        <begin position="86"/>
        <end position="118"/>
    </location>
</feature>
<evidence type="ECO:0000256" key="2">
    <source>
        <dbReference type="ARBA" id="ARBA00023043"/>
    </source>
</evidence>
<proteinExistence type="predicted"/>
<dbReference type="PROSITE" id="PS50297">
    <property type="entry name" value="ANK_REP_REGION"/>
    <property type="match status" value="1"/>
</dbReference>
<dbReference type="Pfam" id="PF00023">
    <property type="entry name" value="Ank"/>
    <property type="match status" value="1"/>
</dbReference>
<dbReference type="PANTHER" id="PTHR24123">
    <property type="entry name" value="ANKYRIN REPEAT-CONTAINING"/>
    <property type="match status" value="1"/>
</dbReference>
<gene>
    <name evidence="4" type="ORF">Aca07nite_00250</name>
</gene>
<protein>
    <recommendedName>
        <fullName evidence="5">Ankyrin repeat-containing protein</fullName>
    </recommendedName>
</protein>
<dbReference type="EMBL" id="BOMF01000001">
    <property type="protein sequence ID" value="GID42750.1"/>
    <property type="molecule type" value="Genomic_DNA"/>
</dbReference>
<accession>A0ABQ3W8Y3</accession>
<keyword evidence="2 3" id="KW-0040">ANK repeat</keyword>